<organism evidence="2">
    <name type="scientific">Vitrella brassicaformis</name>
    <dbReference type="NCBI Taxonomy" id="1169539"/>
    <lineage>
        <taxon>Eukaryota</taxon>
        <taxon>Sar</taxon>
        <taxon>Alveolata</taxon>
        <taxon>Colpodellida</taxon>
        <taxon>Vitrellaceae</taxon>
        <taxon>Vitrella</taxon>
    </lineage>
</organism>
<name>A0A7S1JWC4_9ALVE</name>
<evidence type="ECO:0000313" key="2">
    <source>
        <dbReference type="EMBL" id="CAD9056429.1"/>
    </source>
</evidence>
<evidence type="ECO:0000256" key="1">
    <source>
        <dbReference type="SAM" id="MobiDB-lite"/>
    </source>
</evidence>
<proteinExistence type="predicted"/>
<feature type="region of interest" description="Disordered" evidence="1">
    <location>
        <begin position="69"/>
        <end position="88"/>
    </location>
</feature>
<dbReference type="EMBL" id="HBGB01019884">
    <property type="protein sequence ID" value="CAD9056429.1"/>
    <property type="molecule type" value="Transcribed_RNA"/>
</dbReference>
<accession>A0A7S1JWC4</accession>
<protein>
    <submittedName>
        <fullName evidence="2">Uncharacterized protein</fullName>
    </submittedName>
</protein>
<sequence>MPCHGMPWHCTTTRHEARHQLDWRDTDSTTATRSLTHMNECHCRHEKKRAVKEYAVTWATIQIPWQTDETRTARQTDRQTGRQAGMSCVSTVSLRTSPPCETHIVKQVGRT</sequence>
<gene>
    <name evidence="2" type="ORF">VBRA1451_LOCUS11494</name>
</gene>
<feature type="compositionally biased region" description="Basic and acidic residues" evidence="1">
    <location>
        <begin position="69"/>
        <end position="80"/>
    </location>
</feature>
<reference evidence="2" key="1">
    <citation type="submission" date="2021-01" db="EMBL/GenBank/DDBJ databases">
        <authorList>
            <person name="Corre E."/>
            <person name="Pelletier E."/>
            <person name="Niang G."/>
            <person name="Scheremetjew M."/>
            <person name="Finn R."/>
            <person name="Kale V."/>
            <person name="Holt S."/>
            <person name="Cochrane G."/>
            <person name="Meng A."/>
            <person name="Brown T."/>
            <person name="Cohen L."/>
        </authorList>
    </citation>
    <scope>NUCLEOTIDE SEQUENCE</scope>
    <source>
        <strain evidence="2">CCMP3346</strain>
    </source>
</reference>
<dbReference type="AlphaFoldDB" id="A0A7S1JWC4"/>